<dbReference type="Proteomes" id="UP000765509">
    <property type="component" value="Unassembled WGS sequence"/>
</dbReference>
<gene>
    <name evidence="2" type="ORF">O181_013618</name>
</gene>
<evidence type="ECO:0000313" key="2">
    <source>
        <dbReference type="EMBL" id="MBW0473903.1"/>
    </source>
</evidence>
<feature type="region of interest" description="Disordered" evidence="1">
    <location>
        <begin position="1"/>
        <end position="75"/>
    </location>
</feature>
<evidence type="ECO:0000313" key="3">
    <source>
        <dbReference type="Proteomes" id="UP000765509"/>
    </source>
</evidence>
<keyword evidence="3" id="KW-1185">Reference proteome</keyword>
<evidence type="ECO:0000256" key="1">
    <source>
        <dbReference type="SAM" id="MobiDB-lite"/>
    </source>
</evidence>
<feature type="compositionally biased region" description="Basic and acidic residues" evidence="1">
    <location>
        <begin position="11"/>
        <end position="32"/>
    </location>
</feature>
<accession>A0A9Q3GNA1</accession>
<sequence length="130" mass="15065">MMKSLVFQRTSQKEEDLVEEPKSFILRPKEETGNYPSFRKKGPVASNSSRKVQREAQRTSEETERSQDKLRQGERQSQFAQTLLIMVQNSQIRAFSHGNCTPHGQSSYGFHIQGTRKDELDLYTQIIDEI</sequence>
<reference evidence="2" key="1">
    <citation type="submission" date="2021-03" db="EMBL/GenBank/DDBJ databases">
        <title>Draft genome sequence of rust myrtle Austropuccinia psidii MF-1, a brazilian biotype.</title>
        <authorList>
            <person name="Quecine M.C."/>
            <person name="Pachon D.M.R."/>
            <person name="Bonatelli M.L."/>
            <person name="Correr F.H."/>
            <person name="Franceschini L.M."/>
            <person name="Leite T.F."/>
            <person name="Margarido G.R.A."/>
            <person name="Almeida C.A."/>
            <person name="Ferrarezi J.A."/>
            <person name="Labate C.A."/>
        </authorList>
    </citation>
    <scope>NUCLEOTIDE SEQUENCE</scope>
    <source>
        <strain evidence="2">MF-1</strain>
    </source>
</reference>
<comment type="caution">
    <text evidence="2">The sequence shown here is derived from an EMBL/GenBank/DDBJ whole genome shotgun (WGS) entry which is preliminary data.</text>
</comment>
<organism evidence="2 3">
    <name type="scientific">Austropuccinia psidii MF-1</name>
    <dbReference type="NCBI Taxonomy" id="1389203"/>
    <lineage>
        <taxon>Eukaryota</taxon>
        <taxon>Fungi</taxon>
        <taxon>Dikarya</taxon>
        <taxon>Basidiomycota</taxon>
        <taxon>Pucciniomycotina</taxon>
        <taxon>Pucciniomycetes</taxon>
        <taxon>Pucciniales</taxon>
        <taxon>Sphaerophragmiaceae</taxon>
        <taxon>Austropuccinia</taxon>
    </lineage>
</organism>
<dbReference type="AlphaFoldDB" id="A0A9Q3GNA1"/>
<protein>
    <submittedName>
        <fullName evidence="2">Uncharacterized protein</fullName>
    </submittedName>
</protein>
<name>A0A9Q3GNA1_9BASI</name>
<dbReference type="EMBL" id="AVOT02003575">
    <property type="protein sequence ID" value="MBW0473903.1"/>
    <property type="molecule type" value="Genomic_DNA"/>
</dbReference>
<feature type="compositionally biased region" description="Basic and acidic residues" evidence="1">
    <location>
        <begin position="52"/>
        <end position="74"/>
    </location>
</feature>
<proteinExistence type="predicted"/>